<accession>A0A6J2XQ99</accession>
<name>A0A6J2XQ99_SITOR</name>
<feature type="coiled-coil region" evidence="1">
    <location>
        <begin position="128"/>
        <end position="155"/>
    </location>
</feature>
<keyword evidence="1" id="KW-0175">Coiled coil</keyword>
<gene>
    <name evidence="3" type="primary">LOC115879918</name>
</gene>
<evidence type="ECO:0000313" key="3">
    <source>
        <dbReference type="RefSeq" id="XP_030752834.1"/>
    </source>
</evidence>
<protein>
    <submittedName>
        <fullName evidence="3">Uncharacterized protein LOC115879918</fullName>
    </submittedName>
</protein>
<dbReference type="Proteomes" id="UP000504635">
    <property type="component" value="Unplaced"/>
</dbReference>
<dbReference type="InParanoid" id="A0A6J2XQ99"/>
<dbReference type="KEGG" id="soy:115879918"/>
<evidence type="ECO:0000313" key="2">
    <source>
        <dbReference type="Proteomes" id="UP000504635"/>
    </source>
</evidence>
<dbReference type="RefSeq" id="XP_030752834.1">
    <property type="nucleotide sequence ID" value="XM_030896974.1"/>
</dbReference>
<dbReference type="GeneID" id="115879918"/>
<evidence type="ECO:0000256" key="1">
    <source>
        <dbReference type="SAM" id="Coils"/>
    </source>
</evidence>
<reference evidence="3" key="1">
    <citation type="submission" date="2025-08" db="UniProtKB">
        <authorList>
            <consortium name="RefSeq"/>
        </authorList>
    </citation>
    <scope>IDENTIFICATION</scope>
    <source>
        <tissue evidence="3">Gonads</tissue>
    </source>
</reference>
<dbReference type="AlphaFoldDB" id="A0A6J2XQ99"/>
<proteinExistence type="predicted"/>
<sequence>MFTAPPYPPKDYFLREIPKIQRDSSQFTPESFPRVTQTNLGVFCSPIAYKENEVPEKIEVQHVHPTIMNRWIKESKASWVLEPGKDDFFLHDMQKKYSVKVDDYDPRYKHMEKVFNRSYKYELVCLEEARLQKLRDKYEREQAEWENKCQLIENKLHEKKHPPMKVKKCEHDKPFWWSGNNVAKKYKEDLNEEPKNEDDSKPFSGRWAEEPCLTAVVVDDPCRRKFDMHVVGQPFRNEACNFYYTHYPPPDIKFRPKRFS</sequence>
<keyword evidence="2" id="KW-1185">Reference proteome</keyword>
<organism evidence="2 3">
    <name type="scientific">Sitophilus oryzae</name>
    <name type="common">Rice weevil</name>
    <name type="synonym">Curculio oryzae</name>
    <dbReference type="NCBI Taxonomy" id="7048"/>
    <lineage>
        <taxon>Eukaryota</taxon>
        <taxon>Metazoa</taxon>
        <taxon>Ecdysozoa</taxon>
        <taxon>Arthropoda</taxon>
        <taxon>Hexapoda</taxon>
        <taxon>Insecta</taxon>
        <taxon>Pterygota</taxon>
        <taxon>Neoptera</taxon>
        <taxon>Endopterygota</taxon>
        <taxon>Coleoptera</taxon>
        <taxon>Polyphaga</taxon>
        <taxon>Cucujiformia</taxon>
        <taxon>Curculionidae</taxon>
        <taxon>Dryophthorinae</taxon>
        <taxon>Sitophilus</taxon>
    </lineage>
</organism>
<dbReference type="OrthoDB" id="7291444at2759"/>